<reference evidence="2 3" key="1">
    <citation type="journal article" date="2006" name="Syst. Appl. Microbiol.">
        <title>Anoxybacillus amylolyticus sp. nov., a thermophilic amylase producing bacterium isolated from Mount Rittmann (Antarctica).</title>
        <authorList>
            <person name="Poli A."/>
            <person name="Esposito E."/>
            <person name="Lama L."/>
            <person name="Orlando P."/>
            <person name="Nicolaus G."/>
            <person name="de Appolonia F."/>
            <person name="Gambacorta A."/>
            <person name="Nicolaus B."/>
        </authorList>
    </citation>
    <scope>NUCLEOTIDE SEQUENCE [LARGE SCALE GENOMIC DNA]</scope>
    <source>
        <strain evidence="2 3">DSM 15939</strain>
    </source>
</reference>
<sequence length="59" mass="6737">MVKQKSKKMLFTFVFVVVFIFTSVASAATYYKFCSTSVGQSSYVSIQPNTSEIFRIQHQ</sequence>
<evidence type="ECO:0000313" key="2">
    <source>
        <dbReference type="EMBL" id="ANB59968.1"/>
    </source>
</evidence>
<dbReference type="Proteomes" id="UP000076865">
    <property type="component" value="Chromosome"/>
</dbReference>
<dbReference type="KEGG" id="aamy:GFC30_14"/>
<keyword evidence="1" id="KW-0732">Signal</keyword>
<organism evidence="2 3">
    <name type="scientific">Anoxybacteroides amylolyticum</name>
    <dbReference type="NCBI Taxonomy" id="294699"/>
    <lineage>
        <taxon>Bacteria</taxon>
        <taxon>Bacillati</taxon>
        <taxon>Bacillota</taxon>
        <taxon>Bacilli</taxon>
        <taxon>Bacillales</taxon>
        <taxon>Anoxybacillaceae</taxon>
        <taxon>Anoxybacteroides</taxon>
    </lineage>
</organism>
<evidence type="ECO:0000313" key="3">
    <source>
        <dbReference type="Proteomes" id="UP000076865"/>
    </source>
</evidence>
<feature type="signal peptide" evidence="1">
    <location>
        <begin position="1"/>
        <end position="27"/>
    </location>
</feature>
<protein>
    <recommendedName>
        <fullName evidence="4">Secreted protein</fullName>
    </recommendedName>
</protein>
<gene>
    <name evidence="2" type="ORF">GFC30_14</name>
</gene>
<accession>A0A160F1G0</accession>
<dbReference type="EMBL" id="CP015438">
    <property type="protein sequence ID" value="ANB59968.1"/>
    <property type="molecule type" value="Genomic_DNA"/>
</dbReference>
<evidence type="ECO:0008006" key="4">
    <source>
        <dbReference type="Google" id="ProtNLM"/>
    </source>
</evidence>
<dbReference type="PATRIC" id="fig|294699.3.peg.12"/>
<keyword evidence="3" id="KW-1185">Reference proteome</keyword>
<name>A0A160F1G0_9BACL</name>
<proteinExistence type="predicted"/>
<dbReference type="AlphaFoldDB" id="A0A160F1G0"/>
<feature type="chain" id="PRO_5007813444" description="Secreted protein" evidence="1">
    <location>
        <begin position="28"/>
        <end position="59"/>
    </location>
</feature>
<evidence type="ECO:0000256" key="1">
    <source>
        <dbReference type="SAM" id="SignalP"/>
    </source>
</evidence>